<evidence type="ECO:0000256" key="1">
    <source>
        <dbReference type="SAM" id="MobiDB-lite"/>
    </source>
</evidence>
<dbReference type="EMBL" id="QXXQ01000004">
    <property type="protein sequence ID" value="RID92171.1"/>
    <property type="molecule type" value="Genomic_DNA"/>
</dbReference>
<dbReference type="Proteomes" id="UP000266649">
    <property type="component" value="Unassembled WGS sequence"/>
</dbReference>
<evidence type="ECO:0000313" key="3">
    <source>
        <dbReference type="Proteomes" id="UP000266649"/>
    </source>
</evidence>
<feature type="compositionally biased region" description="Basic and acidic residues" evidence="1">
    <location>
        <begin position="149"/>
        <end position="162"/>
    </location>
</feature>
<accession>A0A398BTC2</accession>
<dbReference type="AlphaFoldDB" id="A0A398BTC2"/>
<dbReference type="RefSeq" id="WP_119134575.1">
    <property type="nucleotide sequence ID" value="NZ_QXXQ01000004.1"/>
</dbReference>
<gene>
    <name evidence="2" type="ORF">D2N39_09685</name>
</gene>
<evidence type="ECO:0008006" key="4">
    <source>
        <dbReference type="Google" id="ProtNLM"/>
    </source>
</evidence>
<dbReference type="InterPro" id="IPR029044">
    <property type="entry name" value="Nucleotide-diphossugar_trans"/>
</dbReference>
<protein>
    <recommendedName>
        <fullName evidence="4">Glycosyltransferase family 2 protein</fullName>
    </recommendedName>
</protein>
<proteinExistence type="predicted"/>
<dbReference type="OrthoDB" id="5465469at2"/>
<feature type="region of interest" description="Disordered" evidence="1">
    <location>
        <begin position="126"/>
        <end position="162"/>
    </location>
</feature>
<name>A0A398BTC2_9RHOB</name>
<evidence type="ECO:0000313" key="2">
    <source>
        <dbReference type="EMBL" id="RID92171.1"/>
    </source>
</evidence>
<organism evidence="2 3">
    <name type="scientific">Gemmobacter lutimaris</name>
    <dbReference type="NCBI Taxonomy" id="2306023"/>
    <lineage>
        <taxon>Bacteria</taxon>
        <taxon>Pseudomonadati</taxon>
        <taxon>Pseudomonadota</taxon>
        <taxon>Alphaproteobacteria</taxon>
        <taxon>Rhodobacterales</taxon>
        <taxon>Paracoccaceae</taxon>
        <taxon>Gemmobacter</taxon>
    </lineage>
</organism>
<keyword evidence="3" id="KW-1185">Reference proteome</keyword>
<sequence>MIVTLTSIPPRYGHLGKVFDAIGAQRHRPRAVELHLPRRYRRFPGTRPALPALPDWVTVVDHDEDWGPATKVLPAICRHRTAPVDLLFCDDDARYDPDWTARFAAMRRERPLDALAEFGTNLFRQTGLKRSTPPAPHVVLGPPTEDELADGRARRGPDGRPLDVVREPGYASLLCGFAGAMIRSDWLDERVFEMPPAARLVDDIWLSGMLELTGRKIWVGSGCRRGDMVTETRLIEPLLHHNENGMDRAGANRVCAEYLRKTFGIWP</sequence>
<reference evidence="2 3" key="1">
    <citation type="submission" date="2018-09" db="EMBL/GenBank/DDBJ databases">
        <title>Gemmobacter lutimaris sp. nov., a marine bacterium isolated from tidal flat.</title>
        <authorList>
            <person name="Lee D.W."/>
            <person name="Yoo Y."/>
            <person name="Kim J.-J."/>
            <person name="Kim B.S."/>
        </authorList>
    </citation>
    <scope>NUCLEOTIDE SEQUENCE [LARGE SCALE GENOMIC DNA]</scope>
    <source>
        <strain evidence="2 3">YJ-T1-11</strain>
    </source>
</reference>
<dbReference type="SUPFAM" id="SSF53448">
    <property type="entry name" value="Nucleotide-diphospho-sugar transferases"/>
    <property type="match status" value="1"/>
</dbReference>
<comment type="caution">
    <text evidence="2">The sequence shown here is derived from an EMBL/GenBank/DDBJ whole genome shotgun (WGS) entry which is preliminary data.</text>
</comment>